<accession>A0A830HMD3</accession>
<protein>
    <submittedName>
        <fullName evidence="1">Uncharacterized protein</fullName>
    </submittedName>
</protein>
<dbReference type="PANTHER" id="PTHR38585">
    <property type="entry name" value="TRANSMEMBRANE PROTEIN"/>
    <property type="match status" value="1"/>
</dbReference>
<keyword evidence="2" id="KW-1185">Reference proteome</keyword>
<gene>
    <name evidence="1" type="ORF">PPROV_000546500</name>
</gene>
<reference evidence="1" key="1">
    <citation type="submission" date="2020-10" db="EMBL/GenBank/DDBJ databases">
        <title>Unveiling of a novel bifunctional photoreceptor, Dualchrome1, isolated from a cosmopolitan green alga.</title>
        <authorList>
            <person name="Suzuki S."/>
            <person name="Kawachi M."/>
        </authorList>
    </citation>
    <scope>NUCLEOTIDE SEQUENCE</scope>
    <source>
        <strain evidence="1">NIES 2893</strain>
    </source>
</reference>
<organism evidence="1 2">
    <name type="scientific">Pycnococcus provasolii</name>
    <dbReference type="NCBI Taxonomy" id="41880"/>
    <lineage>
        <taxon>Eukaryota</taxon>
        <taxon>Viridiplantae</taxon>
        <taxon>Chlorophyta</taxon>
        <taxon>Pseudoscourfieldiophyceae</taxon>
        <taxon>Pseudoscourfieldiales</taxon>
        <taxon>Pycnococcaceae</taxon>
        <taxon>Pycnococcus</taxon>
    </lineage>
</organism>
<comment type="caution">
    <text evidence="1">The sequence shown here is derived from an EMBL/GenBank/DDBJ whole genome shotgun (WGS) entry which is preliminary data.</text>
</comment>
<proteinExistence type="predicted"/>
<dbReference type="Proteomes" id="UP000660262">
    <property type="component" value="Unassembled WGS sequence"/>
</dbReference>
<dbReference type="PANTHER" id="PTHR38585:SF1">
    <property type="entry name" value="TRANSMEMBRANE PROTEIN"/>
    <property type="match status" value="1"/>
</dbReference>
<dbReference type="AlphaFoldDB" id="A0A830HMD3"/>
<dbReference type="EMBL" id="BNJQ01000014">
    <property type="protein sequence ID" value="GHP06721.1"/>
    <property type="molecule type" value="Genomic_DNA"/>
</dbReference>
<name>A0A830HMD3_9CHLO</name>
<dbReference type="OrthoDB" id="70850at2759"/>
<sequence>MRGTTRIFKSAVSTAIDEALRLLLGQRPHAGAAYFQKPREAASPSLLILKGTRSPSLAAGCCAWDSDGDLEDKEEDEDSEWSTDALAAVLASQPYRVIDDVLKVIKDKRFNAQEGGVVRDRELALKVEGRFVGGLVRMRSSFVMTCSQLCASSISFAISATIAQQISRLTRVSCATPVVANLVGISSCALASVAAGEVYETFSKKNTSAAGAHDETNKSARRMADAILGCTAFVMLGGRFRKFLMSDVRFVGANAKKSIPAVGSQYANSSQKAKVQTLFEKHGCHTCGTKNKSVGIVADHQPPNKHAYGTGGAEASGEFTRRRGWLAPLLPPPPKQRYFPQCKPCSTRQSSAVAYNKQVLVYNGALALAHTTLLTGAAVAASRMAAPEAHERAGIWLRDHATPAILHTAAQGCTRGVIAVRNLFSDLERSLRRP</sequence>
<evidence type="ECO:0000313" key="1">
    <source>
        <dbReference type="EMBL" id="GHP06721.1"/>
    </source>
</evidence>
<evidence type="ECO:0000313" key="2">
    <source>
        <dbReference type="Proteomes" id="UP000660262"/>
    </source>
</evidence>